<organism evidence="1 2">
    <name type="scientific">Xanthobacter oligotrophicus</name>
    <dbReference type="NCBI Taxonomy" id="2607286"/>
    <lineage>
        <taxon>Bacteria</taxon>
        <taxon>Pseudomonadati</taxon>
        <taxon>Pseudomonadota</taxon>
        <taxon>Alphaproteobacteria</taxon>
        <taxon>Hyphomicrobiales</taxon>
        <taxon>Xanthobacteraceae</taxon>
        <taxon>Xanthobacter</taxon>
    </lineage>
</organism>
<gene>
    <name evidence="1" type="ORF">V5F32_07265</name>
</gene>
<dbReference type="Proteomes" id="UP001604002">
    <property type="component" value="Unassembled WGS sequence"/>
</dbReference>
<evidence type="ECO:0000313" key="2">
    <source>
        <dbReference type="Proteomes" id="UP001604002"/>
    </source>
</evidence>
<sequence length="96" mass="10885">MAMIEVRQSAGGDPLKFAVVVRDDKGETRHVVTMAPATYQELTAGAYSPVKCIEAAFRFLLDREAKEQILGRFDMAVIPYYYPEFERSFPDYLSQA</sequence>
<dbReference type="EMBL" id="JBAFVH010000003">
    <property type="protein sequence ID" value="MFG1371956.1"/>
    <property type="molecule type" value="Genomic_DNA"/>
</dbReference>
<protein>
    <submittedName>
        <fullName evidence="1">Uncharacterized protein</fullName>
    </submittedName>
</protein>
<accession>A0ABW6ZVS1</accession>
<evidence type="ECO:0000313" key="1">
    <source>
        <dbReference type="EMBL" id="MFG1371956.1"/>
    </source>
</evidence>
<name>A0ABW6ZVS1_9HYPH</name>
<keyword evidence="2" id="KW-1185">Reference proteome</keyword>
<reference evidence="1 2" key="1">
    <citation type="submission" date="2024-02" db="EMBL/GenBank/DDBJ databases">
        <title>Expansion and revision of Xanthobacter and proposal of Roseixanthobacter gen. nov.</title>
        <authorList>
            <person name="Soltysiak M.P.M."/>
            <person name="Jalihal A."/>
            <person name="Ory A."/>
            <person name="Chrisophersen C."/>
            <person name="Lee A.D."/>
            <person name="Boulton J."/>
            <person name="Springer M."/>
        </authorList>
    </citation>
    <scope>NUCLEOTIDE SEQUENCE [LARGE SCALE GENOMIC DNA]</scope>
    <source>
        <strain evidence="1 2">23A</strain>
    </source>
</reference>
<proteinExistence type="predicted"/>
<dbReference type="RefSeq" id="WP_393991873.1">
    <property type="nucleotide sequence ID" value="NZ_JBAFVH010000003.1"/>
</dbReference>
<comment type="caution">
    <text evidence="1">The sequence shown here is derived from an EMBL/GenBank/DDBJ whole genome shotgun (WGS) entry which is preliminary data.</text>
</comment>